<dbReference type="PANTHER" id="PTHR16140:SF0">
    <property type="entry name" value="NON-STRUCTURAL MAINTENANCE OF CHROMOSOMES ELEMENT 4"/>
    <property type="match status" value="1"/>
</dbReference>
<feature type="compositionally biased region" description="Low complexity" evidence="8">
    <location>
        <begin position="314"/>
        <end position="325"/>
    </location>
</feature>
<evidence type="ECO:0000256" key="7">
    <source>
        <dbReference type="RuleBase" id="RU365071"/>
    </source>
</evidence>
<dbReference type="GO" id="GO:0006310">
    <property type="term" value="P:DNA recombination"/>
    <property type="evidence" value="ECO:0007669"/>
    <property type="project" value="UniProtKB-UniRule"/>
</dbReference>
<proteinExistence type="inferred from homology"/>
<keyword evidence="5 7" id="KW-0234">DNA repair</keyword>
<evidence type="ECO:0000256" key="1">
    <source>
        <dbReference type="ARBA" id="ARBA00004123"/>
    </source>
</evidence>
<dbReference type="GO" id="GO:0005634">
    <property type="term" value="C:nucleus"/>
    <property type="evidence" value="ECO:0007669"/>
    <property type="project" value="UniProtKB-SubCell"/>
</dbReference>
<evidence type="ECO:0000256" key="4">
    <source>
        <dbReference type="ARBA" id="ARBA00023172"/>
    </source>
</evidence>
<feature type="domain" description="Non-structural maintenance of chromosome element 4 C-terminal" evidence="9">
    <location>
        <begin position="210"/>
        <end position="291"/>
    </location>
</feature>
<comment type="caution">
    <text evidence="10">The sequence shown here is derived from an EMBL/GenBank/DDBJ whole genome shotgun (WGS) entry which is preliminary data.</text>
</comment>
<keyword evidence="6 7" id="KW-0539">Nucleus</keyword>
<comment type="subunit">
    <text evidence="7">Component of the SMC5-SMC6 complex.</text>
</comment>
<gene>
    <name evidence="10" type="ORF">CYMTET_25273</name>
</gene>
<evidence type="ECO:0000256" key="3">
    <source>
        <dbReference type="ARBA" id="ARBA00022763"/>
    </source>
</evidence>
<protein>
    <recommendedName>
        <fullName evidence="7">Non-structural maintenance of chromosomes element 4</fullName>
    </recommendedName>
</protein>
<evidence type="ECO:0000259" key="9">
    <source>
        <dbReference type="Pfam" id="PF08743"/>
    </source>
</evidence>
<comment type="similarity">
    <text evidence="2 7">Belongs to the NSE4 family.</text>
</comment>
<evidence type="ECO:0000256" key="6">
    <source>
        <dbReference type="ARBA" id="ARBA00023242"/>
    </source>
</evidence>
<reference evidence="10 11" key="1">
    <citation type="journal article" date="2015" name="Genome Biol. Evol.">
        <title>Comparative Genomics of a Bacterivorous Green Alga Reveals Evolutionary Causalities and Consequences of Phago-Mixotrophic Mode of Nutrition.</title>
        <authorList>
            <person name="Burns J.A."/>
            <person name="Paasch A."/>
            <person name="Narechania A."/>
            <person name="Kim E."/>
        </authorList>
    </citation>
    <scope>NUCLEOTIDE SEQUENCE [LARGE SCALE GENOMIC DNA]</scope>
    <source>
        <strain evidence="10 11">PLY_AMNH</strain>
    </source>
</reference>
<feature type="region of interest" description="Disordered" evidence="8">
    <location>
        <begin position="153"/>
        <end position="191"/>
    </location>
</feature>
<dbReference type="Pfam" id="PF08743">
    <property type="entry name" value="Nse4_C"/>
    <property type="match status" value="1"/>
</dbReference>
<dbReference type="InterPro" id="IPR027786">
    <property type="entry name" value="Nse4/EID"/>
</dbReference>
<dbReference type="GO" id="GO:0030915">
    <property type="term" value="C:Smc5-Smc6 complex"/>
    <property type="evidence" value="ECO:0007669"/>
    <property type="project" value="UniProtKB-UniRule"/>
</dbReference>
<comment type="function">
    <text evidence="7">Component of the SMC5-SMC6 complex, that promotes sister chromatid alignment after DNA damage and facilitates double-stranded DNA breaks (DSBs) repair via homologous recombination between sister chromatids.</text>
</comment>
<dbReference type="PANTHER" id="PTHR16140">
    <property type="entry name" value="NON-STRUCTURAL MAINTENANCE OF CHROMOSOMES ELEMENT 4"/>
    <property type="match status" value="1"/>
</dbReference>
<evidence type="ECO:0000313" key="11">
    <source>
        <dbReference type="Proteomes" id="UP001190700"/>
    </source>
</evidence>
<feature type="region of interest" description="Disordered" evidence="8">
    <location>
        <begin position="288"/>
        <end position="352"/>
    </location>
</feature>
<evidence type="ECO:0000256" key="2">
    <source>
        <dbReference type="ARBA" id="ARBA00008997"/>
    </source>
</evidence>
<feature type="compositionally biased region" description="Basic and acidic residues" evidence="8">
    <location>
        <begin position="155"/>
        <end position="169"/>
    </location>
</feature>
<evidence type="ECO:0000313" key="10">
    <source>
        <dbReference type="EMBL" id="KAK3266078.1"/>
    </source>
</evidence>
<feature type="compositionally biased region" description="Basic and acidic residues" evidence="8">
    <location>
        <begin position="292"/>
        <end position="304"/>
    </location>
</feature>
<organism evidence="10 11">
    <name type="scientific">Cymbomonas tetramitiformis</name>
    <dbReference type="NCBI Taxonomy" id="36881"/>
    <lineage>
        <taxon>Eukaryota</taxon>
        <taxon>Viridiplantae</taxon>
        <taxon>Chlorophyta</taxon>
        <taxon>Pyramimonadophyceae</taxon>
        <taxon>Pyramimonadales</taxon>
        <taxon>Pyramimonadaceae</taxon>
        <taxon>Cymbomonas</taxon>
    </lineage>
</organism>
<dbReference type="InterPro" id="IPR014854">
    <property type="entry name" value="Nse4_C"/>
</dbReference>
<dbReference type="GO" id="GO:0006281">
    <property type="term" value="P:DNA repair"/>
    <property type="evidence" value="ECO:0007669"/>
    <property type="project" value="UniProtKB-UniRule"/>
</dbReference>
<evidence type="ECO:0000256" key="8">
    <source>
        <dbReference type="SAM" id="MobiDB-lite"/>
    </source>
</evidence>
<keyword evidence="4 7" id="KW-0233">DNA recombination</keyword>
<comment type="subcellular location">
    <subcellularLocation>
        <location evidence="1 7">Nucleus</location>
    </subcellularLocation>
</comment>
<sequence length="444" mass="49012">MASQAVPPKNSLEEERSRRKIRSAYRTLDESFREKRSALTCPNGNGLDKALDEVERLYDNGVSKAREQAADSATVLYLADCGVELAKKLNPRGASFSAAEFINRLKTHYVPGFNPQEDGATDSDAFSWLRLGGNVAKYSRTTPRVSCMLGPMSIEPKERKKPERQKKQEPLGPVVKPEQVTSTADEKQQETDRNMKEMAKAMHRVKRCKVPELVNNALSFSQTVENIFTLSFLVRDGRVKLIEGDECWEAVDTSNVGGGDLVPDISQFVVNFSYHDWQEMQEQYECRPSLIPHRESKEPSKEMEAGYNSDSPGQQVCSQDQAVQQTSRNRIRRTSSQGAGPSKKRRSLGDSAPWAAAAEAPFLGRLGAWAARSWRRSLRPAPAVGGRGTGAPILRRLSAVGGRGCGCQLFETRLLSGAQRRGRLRRRSSGQLSAVGGHGFGAVV</sequence>
<dbReference type="EMBL" id="LGRX02013452">
    <property type="protein sequence ID" value="KAK3266078.1"/>
    <property type="molecule type" value="Genomic_DNA"/>
</dbReference>
<keyword evidence="3 7" id="KW-0227">DNA damage</keyword>
<name>A0AAE0FUV8_9CHLO</name>
<dbReference type="AlphaFoldDB" id="A0AAE0FUV8"/>
<evidence type="ECO:0000256" key="5">
    <source>
        <dbReference type="ARBA" id="ARBA00023204"/>
    </source>
</evidence>
<accession>A0AAE0FUV8</accession>
<keyword evidence="11" id="KW-1185">Reference proteome</keyword>
<dbReference type="Proteomes" id="UP001190700">
    <property type="component" value="Unassembled WGS sequence"/>
</dbReference>